<dbReference type="InterPro" id="IPR008927">
    <property type="entry name" value="6-PGluconate_DH-like_C_sf"/>
</dbReference>
<dbReference type="PIRSF" id="PIRSF000103">
    <property type="entry name" value="HIBADH"/>
    <property type="match status" value="1"/>
</dbReference>
<dbReference type="InterPro" id="IPR015815">
    <property type="entry name" value="HIBADH-related"/>
</dbReference>
<evidence type="ECO:0000256" key="1">
    <source>
        <dbReference type="ARBA" id="ARBA00023002"/>
    </source>
</evidence>
<dbReference type="GO" id="GO:0016491">
    <property type="term" value="F:oxidoreductase activity"/>
    <property type="evidence" value="ECO:0007669"/>
    <property type="project" value="UniProtKB-KW"/>
</dbReference>
<dbReference type="OrthoDB" id="23890at2157"/>
<accession>A0A1N5WPM4</accession>
<dbReference type="Proteomes" id="UP000195607">
    <property type="component" value="Chromosome I"/>
</dbReference>
<dbReference type="SUPFAM" id="SSF48179">
    <property type="entry name" value="6-phosphogluconate dehydrogenase C-terminal domain-like"/>
    <property type="match status" value="1"/>
</dbReference>
<dbReference type="GeneID" id="41589138"/>
<dbReference type="RefSeq" id="WP_021789726.1">
    <property type="nucleotide sequence ID" value="NZ_LT671858.1"/>
</dbReference>
<evidence type="ECO:0000313" key="7">
    <source>
        <dbReference type="Proteomes" id="UP000187822"/>
    </source>
</evidence>
<keyword evidence="2" id="KW-0520">NAD</keyword>
<reference evidence="6" key="3">
    <citation type="submission" date="2016-06" db="EMBL/GenBank/DDBJ databases">
        <authorList>
            <person name="Olsen C.W."/>
            <person name="Carey S."/>
            <person name="Hinshaw L."/>
            <person name="Karasin A.I."/>
        </authorList>
    </citation>
    <scope>NUCLEOTIDE SEQUENCE [LARGE SCALE GENOMIC DNA]</scope>
    <source>
        <strain evidence="6">PM4</strain>
    </source>
</reference>
<dbReference type="PANTHER" id="PTHR43580">
    <property type="entry name" value="OXIDOREDUCTASE GLYR1-RELATED"/>
    <property type="match status" value="1"/>
</dbReference>
<dbReference type="KEGG" id="cdiv:CPM_1841"/>
<dbReference type="EMBL" id="LT719092">
    <property type="protein sequence ID" value="SJK85618.1"/>
    <property type="molecule type" value="Genomic_DNA"/>
</dbReference>
<reference evidence="7" key="2">
    <citation type="submission" date="2016-06" db="EMBL/GenBank/DDBJ databases">
        <authorList>
            <person name="Toshchakov V.S."/>
        </authorList>
    </citation>
    <scope>NUCLEOTIDE SEQUENCE [LARGE SCALE GENOMIC DNA]</scope>
    <source>
        <strain>PM4 (JCM 30641</strain>
        <strain evidence="7">\VKM B-2940)</strain>
    </source>
</reference>
<feature type="domain" description="6-phosphogluconate dehydrogenase NADP-binding" evidence="3">
    <location>
        <begin position="3"/>
        <end position="157"/>
    </location>
</feature>
<name>A0A1N5WPM4_9ARCH</name>
<dbReference type="Pfam" id="PF14833">
    <property type="entry name" value="NAD_binding_11"/>
    <property type="match status" value="1"/>
</dbReference>
<reference evidence="5 8" key="1">
    <citation type="submission" date="2016-04" db="EMBL/GenBank/DDBJ databases">
        <authorList>
            <person name="Evans L.H."/>
            <person name="Alamgir A."/>
            <person name="Owens N."/>
            <person name="Weber N.D."/>
            <person name="Virtaneva K."/>
            <person name="Barbian K."/>
            <person name="Babar A."/>
            <person name="Rosenke K."/>
        </authorList>
    </citation>
    <scope>NUCLEOTIDE SEQUENCE [LARGE SCALE GENOMIC DNA]</scope>
    <source>
        <strain evidence="5">S5</strain>
        <strain evidence="8">S5(T) (JCM 30642 \VKM B-2941)</strain>
    </source>
</reference>
<evidence type="ECO:0000313" key="5">
    <source>
        <dbReference type="EMBL" id="SIM86440.1"/>
    </source>
</evidence>
<evidence type="ECO:0000259" key="3">
    <source>
        <dbReference type="Pfam" id="PF03446"/>
    </source>
</evidence>
<sequence>MERIGFIGMGRMGIPISRRIGEKFSLVSVYNRTESKIPEEFRKIAVKSISELVRNSDIIFMIVTDSAASASILKEIIETHSGDKKLIVDMSTISVEQSLDNHKICFTSDVEYLDCPVIGSVPAAETGTLAASCGGAREAFLRISPMLKTFTSKQIYAGDAGKGIAMKLVNNLIMGINMIAVSEGLCLARELGIKDDVFTEAVQAGGAALKILDLKAKKLQDGDFSPQFLLAHQYKDLNYALEEQSKLGIPSFLGAVSKSIYSMEMREHGKDDMSAVSLFYTKKKNE</sequence>
<proteinExistence type="predicted"/>
<dbReference type="SUPFAM" id="SSF51735">
    <property type="entry name" value="NAD(P)-binding Rossmann-fold domains"/>
    <property type="match status" value="1"/>
</dbReference>
<evidence type="ECO:0000256" key="2">
    <source>
        <dbReference type="ARBA" id="ARBA00023027"/>
    </source>
</evidence>
<dbReference type="InterPro" id="IPR006115">
    <property type="entry name" value="6PGDH_NADP-bd"/>
</dbReference>
<dbReference type="GO" id="GO:0051287">
    <property type="term" value="F:NAD binding"/>
    <property type="evidence" value="ECO:0007669"/>
    <property type="project" value="InterPro"/>
</dbReference>
<dbReference type="InterPro" id="IPR029154">
    <property type="entry name" value="HIBADH-like_NADP-bd"/>
</dbReference>
<dbReference type="InterPro" id="IPR013328">
    <property type="entry name" value="6PGD_dom2"/>
</dbReference>
<dbReference type="InterPro" id="IPR036291">
    <property type="entry name" value="NAD(P)-bd_dom_sf"/>
</dbReference>
<dbReference type="InterPro" id="IPR051265">
    <property type="entry name" value="HIBADH-related_NP60_sf"/>
</dbReference>
<feature type="domain" description="3-hydroxyisobutyrate dehydrogenase-like NAD-binding" evidence="4">
    <location>
        <begin position="161"/>
        <end position="276"/>
    </location>
</feature>
<organism evidence="5 8">
    <name type="scientific">Cuniculiplasma divulgatum</name>
    <dbReference type="NCBI Taxonomy" id="1673428"/>
    <lineage>
        <taxon>Archaea</taxon>
        <taxon>Methanobacteriati</taxon>
        <taxon>Thermoplasmatota</taxon>
        <taxon>Thermoplasmata</taxon>
        <taxon>Thermoplasmatales</taxon>
        <taxon>Cuniculiplasmataceae</taxon>
        <taxon>Cuniculiplasma</taxon>
    </lineage>
</organism>
<dbReference type="Pfam" id="PF03446">
    <property type="entry name" value="NAD_binding_2"/>
    <property type="match status" value="1"/>
</dbReference>
<protein>
    <submittedName>
        <fullName evidence="5">Beta-hydroxyacid dehydrogenase</fullName>
    </submittedName>
</protein>
<dbReference type="GO" id="GO:0050661">
    <property type="term" value="F:NADP binding"/>
    <property type="evidence" value="ECO:0007669"/>
    <property type="project" value="InterPro"/>
</dbReference>
<evidence type="ECO:0000313" key="8">
    <source>
        <dbReference type="Proteomes" id="UP000195607"/>
    </source>
</evidence>
<dbReference type="PANTHER" id="PTHR43580:SF2">
    <property type="entry name" value="CYTOKINE-LIKE NUCLEAR FACTOR N-PAC"/>
    <property type="match status" value="1"/>
</dbReference>
<gene>
    <name evidence="6" type="ORF">CPM_1841</name>
    <name evidence="5" type="ORF">CSP5_1902</name>
</gene>
<dbReference type="Gene3D" id="1.10.1040.10">
    <property type="entry name" value="N-(1-d-carboxylethyl)-l-norvaline Dehydrogenase, domain 2"/>
    <property type="match status" value="1"/>
</dbReference>
<evidence type="ECO:0000259" key="4">
    <source>
        <dbReference type="Pfam" id="PF14833"/>
    </source>
</evidence>
<dbReference type="Gene3D" id="3.40.50.720">
    <property type="entry name" value="NAD(P)-binding Rossmann-like Domain"/>
    <property type="match status" value="1"/>
</dbReference>
<keyword evidence="1" id="KW-0560">Oxidoreductase</keyword>
<dbReference type="STRING" id="1673428.CPM_1841"/>
<evidence type="ECO:0000313" key="6">
    <source>
        <dbReference type="EMBL" id="SJK85618.1"/>
    </source>
</evidence>
<keyword evidence="7" id="KW-1185">Reference proteome</keyword>
<dbReference type="Proteomes" id="UP000187822">
    <property type="component" value="Chromosome I"/>
</dbReference>
<dbReference type="EMBL" id="LT671858">
    <property type="protein sequence ID" value="SIM86440.1"/>
    <property type="molecule type" value="Genomic_DNA"/>
</dbReference>
<dbReference type="AlphaFoldDB" id="A0A1N5WPM4"/>